<dbReference type="SUPFAM" id="SSF89550">
    <property type="entry name" value="PHP domain-like"/>
    <property type="match status" value="1"/>
</dbReference>
<dbReference type="PANTHER" id="PTHR36928">
    <property type="entry name" value="PHOSPHATASE YCDX-RELATED"/>
    <property type="match status" value="1"/>
</dbReference>
<dbReference type="InterPro" id="IPR016195">
    <property type="entry name" value="Pol/histidinol_Pase-like"/>
</dbReference>
<dbReference type="SMART" id="SM00481">
    <property type="entry name" value="POLIIIAc"/>
    <property type="match status" value="1"/>
</dbReference>
<evidence type="ECO:0000259" key="3">
    <source>
        <dbReference type="SMART" id="SM00481"/>
    </source>
</evidence>
<evidence type="ECO:0000256" key="1">
    <source>
        <dbReference type="ARBA" id="ARBA00022679"/>
    </source>
</evidence>
<sequence>VVLKDFGDKKLQVVKAVRAMTSLSLPDSKKLVESAPAKIKEAIPKDEAEAIAKQLTEAGAVADELARVVGESTGAKRVEVVGSLRRWKETIGDVDLLCEATGRHAGGIIDAFASAERVTKVLAKGKTKGSVIVDGQVRADLRVVPAKSFGAASQYFTGSKAHNVALRELAVRKKLKLNEYGLFDGQGKQIAGRDEQGIYRALGLAWVPPELREDRGELAAAAEGKLPDLLSVEDIRGDLHMHTTASDGRNSIEEMIQACRAMGYAYMAITEHSRSQAQANGLDEDRLARHVRAIRAAGRKHKDILVLAGIEVDILADGRLDFPDEVLAELDFVTASPHTALGQKRDQATRRLLKAVENPHVDVIGHPTGRLIGRRPGVEIDIDALARAAAANGTALEINAHPLRLDLRDVHVRAAIRAGAKLLICTDAHEADPA</sequence>
<dbReference type="GO" id="GO:0006412">
    <property type="term" value="P:translation"/>
    <property type="evidence" value="ECO:0007669"/>
    <property type="project" value="InterPro"/>
</dbReference>
<comment type="caution">
    <text evidence="4">The sequence shown here is derived from an EMBL/GenBank/DDBJ whole genome shotgun (WGS) entry which is preliminary data.</text>
</comment>
<dbReference type="EMBL" id="LAZR01048301">
    <property type="protein sequence ID" value="KKK92243.1"/>
    <property type="molecule type" value="Genomic_DNA"/>
</dbReference>
<dbReference type="InterPro" id="IPR029398">
    <property type="entry name" value="PolB_thumb"/>
</dbReference>
<evidence type="ECO:0000313" key="4">
    <source>
        <dbReference type="EMBL" id="KKK92243.1"/>
    </source>
</evidence>
<protein>
    <recommendedName>
        <fullName evidence="3">Polymerase/histidinol phosphatase N-terminal domain-containing protein</fullName>
    </recommendedName>
</protein>
<dbReference type="Pfam" id="PF02811">
    <property type="entry name" value="PHP"/>
    <property type="match status" value="1"/>
</dbReference>
<dbReference type="InterPro" id="IPR037160">
    <property type="entry name" value="DNA_Pol_thumb_sf"/>
</dbReference>
<dbReference type="Pfam" id="PF14791">
    <property type="entry name" value="DNA_pol_B_thumb"/>
    <property type="match status" value="1"/>
</dbReference>
<dbReference type="GO" id="GO:0003735">
    <property type="term" value="F:structural constituent of ribosome"/>
    <property type="evidence" value="ECO:0007669"/>
    <property type="project" value="InterPro"/>
</dbReference>
<keyword evidence="2" id="KW-0548">Nucleotidyltransferase</keyword>
<dbReference type="AlphaFoldDB" id="A0A0F8ZEN8"/>
<proteinExistence type="predicted"/>
<dbReference type="Gene3D" id="3.30.210.10">
    <property type="entry name" value="DNA polymerase, thumb domain"/>
    <property type="match status" value="1"/>
</dbReference>
<dbReference type="GO" id="GO:0042578">
    <property type="term" value="F:phosphoric ester hydrolase activity"/>
    <property type="evidence" value="ECO:0007669"/>
    <property type="project" value="TreeGrafter"/>
</dbReference>
<dbReference type="InterPro" id="IPR004013">
    <property type="entry name" value="PHP_dom"/>
</dbReference>
<dbReference type="Pfam" id="PF00542">
    <property type="entry name" value="Ribosomal_L12"/>
    <property type="match status" value="1"/>
</dbReference>
<dbReference type="GO" id="GO:0008270">
    <property type="term" value="F:zinc ion binding"/>
    <property type="evidence" value="ECO:0007669"/>
    <property type="project" value="TreeGrafter"/>
</dbReference>
<accession>A0A0F8ZEN8</accession>
<dbReference type="PANTHER" id="PTHR36928:SF1">
    <property type="entry name" value="PHOSPHATASE YCDX-RELATED"/>
    <property type="match status" value="1"/>
</dbReference>
<reference evidence="4" key="1">
    <citation type="journal article" date="2015" name="Nature">
        <title>Complex archaea that bridge the gap between prokaryotes and eukaryotes.</title>
        <authorList>
            <person name="Spang A."/>
            <person name="Saw J.H."/>
            <person name="Jorgensen S.L."/>
            <person name="Zaremba-Niedzwiedzka K."/>
            <person name="Martijn J."/>
            <person name="Lind A.E."/>
            <person name="van Eijk R."/>
            <person name="Schleper C."/>
            <person name="Guy L."/>
            <person name="Ettema T.J."/>
        </authorList>
    </citation>
    <scope>NUCLEOTIDE SEQUENCE</scope>
</reference>
<dbReference type="CDD" id="cd07436">
    <property type="entry name" value="PHP_PolX"/>
    <property type="match status" value="1"/>
</dbReference>
<dbReference type="InterPro" id="IPR043519">
    <property type="entry name" value="NT_sf"/>
</dbReference>
<feature type="domain" description="Polymerase/histidinol phosphatase N-terminal" evidence="3">
    <location>
        <begin position="237"/>
        <end position="316"/>
    </location>
</feature>
<dbReference type="InterPro" id="IPR014719">
    <property type="entry name" value="Ribosomal_bL12_C/ClpS-like"/>
</dbReference>
<keyword evidence="1" id="KW-0808">Transferase</keyword>
<dbReference type="Gene3D" id="3.30.1390.10">
    <property type="match status" value="1"/>
</dbReference>
<dbReference type="Gene3D" id="3.20.20.140">
    <property type="entry name" value="Metal-dependent hydrolases"/>
    <property type="match status" value="1"/>
</dbReference>
<dbReference type="InterPro" id="IPR047967">
    <property type="entry name" value="PolX_PHP"/>
</dbReference>
<feature type="non-terminal residue" evidence="4">
    <location>
        <position position="434"/>
    </location>
</feature>
<organism evidence="4">
    <name type="scientific">marine sediment metagenome</name>
    <dbReference type="NCBI Taxonomy" id="412755"/>
    <lineage>
        <taxon>unclassified sequences</taxon>
        <taxon>metagenomes</taxon>
        <taxon>ecological metagenomes</taxon>
    </lineage>
</organism>
<dbReference type="Gene3D" id="3.30.460.10">
    <property type="entry name" value="Beta Polymerase, domain 2"/>
    <property type="match status" value="1"/>
</dbReference>
<dbReference type="GO" id="GO:0005829">
    <property type="term" value="C:cytosol"/>
    <property type="evidence" value="ECO:0007669"/>
    <property type="project" value="TreeGrafter"/>
</dbReference>
<feature type="non-terminal residue" evidence="4">
    <location>
        <position position="1"/>
    </location>
</feature>
<dbReference type="InterPro" id="IPR013823">
    <property type="entry name" value="Ribosomal_bL12_C"/>
</dbReference>
<dbReference type="SUPFAM" id="SSF81301">
    <property type="entry name" value="Nucleotidyltransferase"/>
    <property type="match status" value="1"/>
</dbReference>
<evidence type="ECO:0000256" key="2">
    <source>
        <dbReference type="ARBA" id="ARBA00022695"/>
    </source>
</evidence>
<dbReference type="InterPro" id="IPR050243">
    <property type="entry name" value="PHP_phosphatase"/>
</dbReference>
<dbReference type="InterPro" id="IPR003141">
    <property type="entry name" value="Pol/His_phosphatase_N"/>
</dbReference>
<name>A0A0F8ZEN8_9ZZZZ</name>
<dbReference type="SUPFAM" id="SSF54736">
    <property type="entry name" value="ClpS-like"/>
    <property type="match status" value="1"/>
</dbReference>
<dbReference type="GO" id="GO:0016779">
    <property type="term" value="F:nucleotidyltransferase activity"/>
    <property type="evidence" value="ECO:0007669"/>
    <property type="project" value="UniProtKB-KW"/>
</dbReference>
<gene>
    <name evidence="4" type="ORF">LCGC14_2704880</name>
</gene>